<organism evidence="1 2">
    <name type="scientific">Nocardioides flavescens</name>
    <dbReference type="NCBI Taxonomy" id="2691959"/>
    <lineage>
        <taxon>Bacteria</taxon>
        <taxon>Bacillati</taxon>
        <taxon>Actinomycetota</taxon>
        <taxon>Actinomycetes</taxon>
        <taxon>Propionibacteriales</taxon>
        <taxon>Nocardioidaceae</taxon>
        <taxon>Nocardioides</taxon>
    </lineage>
</organism>
<dbReference type="EMBL" id="WUEK01000013">
    <property type="protein sequence ID" value="MXG91557.1"/>
    <property type="molecule type" value="Genomic_DNA"/>
</dbReference>
<comment type="caution">
    <text evidence="1">The sequence shown here is derived from an EMBL/GenBank/DDBJ whole genome shotgun (WGS) entry which is preliminary data.</text>
</comment>
<sequence length="137" mass="14464">MDPVVIGSEGTTMVFADPQSLGADSADLLSVTLTGPDLHASRQVYAGWVDGFAHLATFFTGLADQWRGWTGVLVFESVEGDLRIEATHDGHVNLRVTLSESTVLDGWTVRATVRLDAGEALSDAGRDVALLVSPPAA</sequence>
<dbReference type="RefSeq" id="WP_160879485.1">
    <property type="nucleotide sequence ID" value="NZ_WUEK01000013.1"/>
</dbReference>
<evidence type="ECO:0000313" key="1">
    <source>
        <dbReference type="EMBL" id="MXG91557.1"/>
    </source>
</evidence>
<dbReference type="InterPro" id="IPR046196">
    <property type="entry name" value="DUF6228"/>
</dbReference>
<gene>
    <name evidence="1" type="ORF">GRQ65_18590</name>
</gene>
<dbReference type="AlphaFoldDB" id="A0A6L7EVP4"/>
<dbReference type="Proteomes" id="UP000473325">
    <property type="component" value="Unassembled WGS sequence"/>
</dbReference>
<proteinExistence type="predicted"/>
<name>A0A6L7EVP4_9ACTN</name>
<protein>
    <submittedName>
        <fullName evidence="1">Uncharacterized protein</fullName>
    </submittedName>
</protein>
<dbReference type="Pfam" id="PF19739">
    <property type="entry name" value="DUF6228"/>
    <property type="match status" value="1"/>
</dbReference>
<evidence type="ECO:0000313" key="2">
    <source>
        <dbReference type="Proteomes" id="UP000473325"/>
    </source>
</evidence>
<accession>A0A6L7EVP4</accession>
<keyword evidence="2" id="KW-1185">Reference proteome</keyword>
<reference evidence="1 2" key="1">
    <citation type="submission" date="2019-12" db="EMBL/GenBank/DDBJ databases">
        <authorList>
            <person name="Kun Z."/>
        </authorList>
    </citation>
    <scope>NUCLEOTIDE SEQUENCE [LARGE SCALE GENOMIC DNA]</scope>
    <source>
        <strain evidence="1 2">YIM 123512</strain>
    </source>
</reference>